<keyword evidence="3 5" id="KW-1133">Transmembrane helix</keyword>
<proteinExistence type="predicted"/>
<keyword evidence="4 5" id="KW-0472">Membrane</keyword>
<evidence type="ECO:0000313" key="7">
    <source>
        <dbReference type="Proteomes" id="UP000594262"/>
    </source>
</evidence>
<dbReference type="GeneID" id="136800119"/>
<name>A0A7M5TRE8_9CNID</name>
<keyword evidence="2 5" id="KW-0812">Transmembrane</keyword>
<sequence>MNNVKWPLLFVCGCAIVLLATSTGGNYWLVVDGASEGLWMYCPGNSKCRPFNLPLGTLKNKMQATRAFAILAILSSLAAGVLTLLGFFSEKVKGTFVSVFAGGAAVCMIIALAIFTDLTSDITKSKLINYGWSYILGWVGVFGTFNSCILGFFAK</sequence>
<accession>A0A7M5TRE8</accession>
<evidence type="ECO:0000256" key="5">
    <source>
        <dbReference type="SAM" id="Phobius"/>
    </source>
</evidence>
<dbReference type="RefSeq" id="XP_066912831.1">
    <property type="nucleotide sequence ID" value="XM_067056730.1"/>
</dbReference>
<evidence type="ECO:0000256" key="4">
    <source>
        <dbReference type="ARBA" id="ARBA00023136"/>
    </source>
</evidence>
<dbReference type="OrthoDB" id="6137544at2759"/>
<evidence type="ECO:0000256" key="3">
    <source>
        <dbReference type="ARBA" id="ARBA00022989"/>
    </source>
</evidence>
<dbReference type="PANTHER" id="PTHR10671:SF108">
    <property type="entry name" value="CLAUDIN FAMILY PROTEIN-RELATED"/>
    <property type="match status" value="1"/>
</dbReference>
<dbReference type="GO" id="GO:0005886">
    <property type="term" value="C:plasma membrane"/>
    <property type="evidence" value="ECO:0007669"/>
    <property type="project" value="TreeGrafter"/>
</dbReference>
<dbReference type="InterPro" id="IPR050579">
    <property type="entry name" value="PMP-22/EMP/MP20-like"/>
</dbReference>
<dbReference type="AlphaFoldDB" id="A0A7M5TRE8"/>
<dbReference type="Pfam" id="PF00822">
    <property type="entry name" value="PMP22_Claudin"/>
    <property type="match status" value="1"/>
</dbReference>
<dbReference type="Proteomes" id="UP000594262">
    <property type="component" value="Unplaced"/>
</dbReference>
<organism evidence="6 7">
    <name type="scientific">Clytia hemisphaerica</name>
    <dbReference type="NCBI Taxonomy" id="252671"/>
    <lineage>
        <taxon>Eukaryota</taxon>
        <taxon>Metazoa</taxon>
        <taxon>Cnidaria</taxon>
        <taxon>Hydrozoa</taxon>
        <taxon>Hydroidolina</taxon>
        <taxon>Leptothecata</taxon>
        <taxon>Obeliida</taxon>
        <taxon>Clytiidae</taxon>
        <taxon>Clytia</taxon>
    </lineage>
</organism>
<evidence type="ECO:0000313" key="6">
    <source>
        <dbReference type="EnsemblMetazoa" id="CLYHEMP000697.1"/>
    </source>
</evidence>
<evidence type="ECO:0000256" key="1">
    <source>
        <dbReference type="ARBA" id="ARBA00004141"/>
    </source>
</evidence>
<feature type="transmembrane region" description="Helical" evidence="5">
    <location>
        <begin position="67"/>
        <end position="88"/>
    </location>
</feature>
<evidence type="ECO:0000256" key="2">
    <source>
        <dbReference type="ARBA" id="ARBA00022692"/>
    </source>
</evidence>
<dbReference type="PANTHER" id="PTHR10671">
    <property type="entry name" value="EPITHELIAL MEMBRANE PROTEIN-RELATED"/>
    <property type="match status" value="1"/>
</dbReference>
<feature type="transmembrane region" description="Helical" evidence="5">
    <location>
        <begin position="95"/>
        <end position="115"/>
    </location>
</feature>
<feature type="transmembrane region" description="Helical" evidence="5">
    <location>
        <begin position="135"/>
        <end position="154"/>
    </location>
</feature>
<dbReference type="InterPro" id="IPR004031">
    <property type="entry name" value="PMP22/EMP/MP20/Claudin"/>
</dbReference>
<protein>
    <submittedName>
        <fullName evidence="6">Uncharacterized protein</fullName>
    </submittedName>
</protein>
<reference evidence="6" key="1">
    <citation type="submission" date="2021-01" db="UniProtKB">
        <authorList>
            <consortium name="EnsemblMetazoa"/>
        </authorList>
    </citation>
    <scope>IDENTIFICATION</scope>
</reference>
<keyword evidence="7" id="KW-1185">Reference proteome</keyword>
<dbReference type="EnsemblMetazoa" id="CLYHEMT000697.1">
    <property type="protein sequence ID" value="CLYHEMP000697.1"/>
    <property type="gene ID" value="CLYHEMG000697"/>
</dbReference>
<dbReference type="Gene3D" id="1.20.140.150">
    <property type="match status" value="1"/>
</dbReference>
<comment type="subcellular location">
    <subcellularLocation>
        <location evidence="1">Membrane</location>
        <topology evidence="1">Multi-pass membrane protein</topology>
    </subcellularLocation>
</comment>